<dbReference type="SMART" id="SM00388">
    <property type="entry name" value="HisKA"/>
    <property type="match status" value="1"/>
</dbReference>
<dbReference type="InterPro" id="IPR005467">
    <property type="entry name" value="His_kinase_dom"/>
</dbReference>
<evidence type="ECO:0000256" key="9">
    <source>
        <dbReference type="ARBA" id="ARBA00022777"/>
    </source>
</evidence>
<dbReference type="Pfam" id="PF00672">
    <property type="entry name" value="HAMP"/>
    <property type="match status" value="1"/>
</dbReference>
<dbReference type="GO" id="GO:0016301">
    <property type="term" value="F:kinase activity"/>
    <property type="evidence" value="ECO:0007669"/>
    <property type="project" value="UniProtKB-KW"/>
</dbReference>
<evidence type="ECO:0000313" key="18">
    <source>
        <dbReference type="EMBL" id="USG63308.1"/>
    </source>
</evidence>
<name>A0ABY4WAY6_9BACL</name>
<evidence type="ECO:0000256" key="13">
    <source>
        <dbReference type="ARBA" id="ARBA00023136"/>
    </source>
</evidence>
<feature type="region of interest" description="Disordered" evidence="14">
    <location>
        <begin position="449"/>
        <end position="474"/>
    </location>
</feature>
<sequence length="474" mass="54196">MWRRGFRRNTLKWRLTLLFTSAMLLLLLFLSVFVFWSTSRLVTQHEQRLLDQKTSAIVSDLQTISYETVVDPSYLNGLLINFTDVNQSILLLDLSGNKLASSVGADWNVDANDFGETILQSKQTIMLPFSASPLILQVMEKTVPLASFFQILSTILFFSSLFTILLSGAGGYMLSTWGLKPLDELIAQIHSISPSRLSQRLRHQYVENEIHELIEAFNQLLDRVEEAMVMQKNFVSDASHELRTPLMIIDGYASLLQRWGKEKTEIREEALGALRQECERLFRLVDDLLALAKHQDVSRTKAVFSLQPLSPLLEEVRLAWMPIYSRKLSLFFDWEEDLWLVMDRERIRQLFDILLDNAYKYTEQGQVKVTVDSDEEWIHICVEDTGVGIPPKDIPFVFQRFYRVEKSRNRKKGGSGLGLAIAQDIVDEHNGMIRVEPSPGKGVRVHVSLKKVDDSKEPGTETKTLSPCEVTPKS</sequence>
<accession>A0ABY4WAY6</accession>
<keyword evidence="19" id="KW-1185">Reference proteome</keyword>
<keyword evidence="5" id="KW-0597">Phosphoprotein</keyword>
<feature type="transmembrane region" description="Helical" evidence="15">
    <location>
        <begin position="148"/>
        <end position="174"/>
    </location>
</feature>
<keyword evidence="4" id="KW-1003">Cell membrane</keyword>
<reference evidence="18" key="1">
    <citation type="submission" date="2022-06" db="EMBL/GenBank/DDBJ databases">
        <title>Genome sequencing of Brevibacillus sp. BB3-R1.</title>
        <authorList>
            <person name="Heo J."/>
            <person name="Lee D."/>
            <person name="Won M."/>
            <person name="Han B.-H."/>
            <person name="Hong S.-B."/>
            <person name="Kwon S.-W."/>
        </authorList>
    </citation>
    <scope>NUCLEOTIDE SEQUENCE</scope>
    <source>
        <strain evidence="18">BB3-R1</strain>
    </source>
</reference>
<dbReference type="Proteomes" id="UP001056500">
    <property type="component" value="Chromosome"/>
</dbReference>
<dbReference type="EC" id="2.7.13.3" evidence="3"/>
<dbReference type="CDD" id="cd00075">
    <property type="entry name" value="HATPase"/>
    <property type="match status" value="1"/>
</dbReference>
<dbReference type="SUPFAM" id="SSF55874">
    <property type="entry name" value="ATPase domain of HSP90 chaperone/DNA topoisomerase II/histidine kinase"/>
    <property type="match status" value="1"/>
</dbReference>
<evidence type="ECO:0000256" key="11">
    <source>
        <dbReference type="ARBA" id="ARBA00022989"/>
    </source>
</evidence>
<keyword evidence="7 15" id="KW-0812">Transmembrane</keyword>
<dbReference type="Gene3D" id="3.30.565.10">
    <property type="entry name" value="Histidine kinase-like ATPase, C-terminal domain"/>
    <property type="match status" value="1"/>
</dbReference>
<dbReference type="SMART" id="SM00304">
    <property type="entry name" value="HAMP"/>
    <property type="match status" value="1"/>
</dbReference>
<keyword evidence="11 15" id="KW-1133">Transmembrane helix</keyword>
<dbReference type="EMBL" id="CP098755">
    <property type="protein sequence ID" value="USG63308.1"/>
    <property type="molecule type" value="Genomic_DNA"/>
</dbReference>
<evidence type="ECO:0000313" key="19">
    <source>
        <dbReference type="Proteomes" id="UP001056500"/>
    </source>
</evidence>
<evidence type="ECO:0000256" key="6">
    <source>
        <dbReference type="ARBA" id="ARBA00022679"/>
    </source>
</evidence>
<proteinExistence type="predicted"/>
<feature type="compositionally biased region" description="Basic and acidic residues" evidence="14">
    <location>
        <begin position="450"/>
        <end position="460"/>
    </location>
</feature>
<keyword evidence="6" id="KW-0808">Transferase</keyword>
<dbReference type="PROSITE" id="PS50109">
    <property type="entry name" value="HIS_KIN"/>
    <property type="match status" value="1"/>
</dbReference>
<dbReference type="Gene3D" id="1.10.287.130">
    <property type="match status" value="1"/>
</dbReference>
<dbReference type="SMART" id="SM00387">
    <property type="entry name" value="HATPase_c"/>
    <property type="match status" value="1"/>
</dbReference>
<evidence type="ECO:0000259" key="16">
    <source>
        <dbReference type="PROSITE" id="PS50109"/>
    </source>
</evidence>
<keyword evidence="10" id="KW-0067">ATP-binding</keyword>
<dbReference type="CDD" id="cd06225">
    <property type="entry name" value="HAMP"/>
    <property type="match status" value="1"/>
</dbReference>
<dbReference type="InterPro" id="IPR036890">
    <property type="entry name" value="HATPase_C_sf"/>
</dbReference>
<evidence type="ECO:0000256" key="5">
    <source>
        <dbReference type="ARBA" id="ARBA00022553"/>
    </source>
</evidence>
<dbReference type="Gene3D" id="6.10.340.10">
    <property type="match status" value="1"/>
</dbReference>
<dbReference type="CDD" id="cd00082">
    <property type="entry name" value="HisKA"/>
    <property type="match status" value="1"/>
</dbReference>
<dbReference type="PROSITE" id="PS50885">
    <property type="entry name" value="HAMP"/>
    <property type="match status" value="1"/>
</dbReference>
<evidence type="ECO:0000256" key="8">
    <source>
        <dbReference type="ARBA" id="ARBA00022741"/>
    </source>
</evidence>
<dbReference type="InterPro" id="IPR004358">
    <property type="entry name" value="Sig_transdc_His_kin-like_C"/>
</dbReference>
<dbReference type="Pfam" id="PF02518">
    <property type="entry name" value="HATPase_c"/>
    <property type="match status" value="1"/>
</dbReference>
<keyword evidence="13 15" id="KW-0472">Membrane</keyword>
<dbReference type="InterPro" id="IPR003594">
    <property type="entry name" value="HATPase_dom"/>
</dbReference>
<dbReference type="InterPro" id="IPR050428">
    <property type="entry name" value="TCS_sensor_his_kinase"/>
</dbReference>
<dbReference type="PRINTS" id="PR00344">
    <property type="entry name" value="BCTRLSENSOR"/>
</dbReference>
<evidence type="ECO:0000256" key="15">
    <source>
        <dbReference type="SAM" id="Phobius"/>
    </source>
</evidence>
<feature type="domain" description="Histidine kinase" evidence="16">
    <location>
        <begin position="237"/>
        <end position="453"/>
    </location>
</feature>
<dbReference type="PANTHER" id="PTHR45436:SF5">
    <property type="entry name" value="SENSOR HISTIDINE KINASE TRCS"/>
    <property type="match status" value="1"/>
</dbReference>
<comment type="subcellular location">
    <subcellularLocation>
        <location evidence="2">Cell membrane</location>
        <topology evidence="2">Multi-pass membrane protein</topology>
    </subcellularLocation>
</comment>
<keyword evidence="8" id="KW-0547">Nucleotide-binding</keyword>
<organism evidence="18 19">
    <name type="scientific">Brevibacillus ruminantium</name>
    <dbReference type="NCBI Taxonomy" id="2950604"/>
    <lineage>
        <taxon>Bacteria</taxon>
        <taxon>Bacillati</taxon>
        <taxon>Bacillota</taxon>
        <taxon>Bacilli</taxon>
        <taxon>Bacillales</taxon>
        <taxon>Paenibacillaceae</taxon>
        <taxon>Brevibacillus</taxon>
    </lineage>
</organism>
<evidence type="ECO:0000256" key="1">
    <source>
        <dbReference type="ARBA" id="ARBA00000085"/>
    </source>
</evidence>
<dbReference type="InterPro" id="IPR036097">
    <property type="entry name" value="HisK_dim/P_sf"/>
</dbReference>
<evidence type="ECO:0000256" key="7">
    <source>
        <dbReference type="ARBA" id="ARBA00022692"/>
    </source>
</evidence>
<keyword evidence="12" id="KW-0902">Two-component regulatory system</keyword>
<dbReference type="RefSeq" id="WP_251870390.1">
    <property type="nucleotide sequence ID" value="NZ_CP098755.1"/>
</dbReference>
<dbReference type="Pfam" id="PF00512">
    <property type="entry name" value="HisKA"/>
    <property type="match status" value="1"/>
</dbReference>
<dbReference type="PANTHER" id="PTHR45436">
    <property type="entry name" value="SENSOR HISTIDINE KINASE YKOH"/>
    <property type="match status" value="1"/>
</dbReference>
<evidence type="ECO:0000256" key="10">
    <source>
        <dbReference type="ARBA" id="ARBA00022840"/>
    </source>
</evidence>
<comment type="catalytic activity">
    <reaction evidence="1">
        <text>ATP + protein L-histidine = ADP + protein N-phospho-L-histidine.</text>
        <dbReference type="EC" id="2.7.13.3"/>
    </reaction>
</comment>
<evidence type="ECO:0000256" key="2">
    <source>
        <dbReference type="ARBA" id="ARBA00004651"/>
    </source>
</evidence>
<evidence type="ECO:0000256" key="12">
    <source>
        <dbReference type="ARBA" id="ARBA00023012"/>
    </source>
</evidence>
<evidence type="ECO:0000256" key="14">
    <source>
        <dbReference type="SAM" id="MobiDB-lite"/>
    </source>
</evidence>
<evidence type="ECO:0000256" key="4">
    <source>
        <dbReference type="ARBA" id="ARBA00022475"/>
    </source>
</evidence>
<evidence type="ECO:0000256" key="3">
    <source>
        <dbReference type="ARBA" id="ARBA00012438"/>
    </source>
</evidence>
<dbReference type="InterPro" id="IPR003660">
    <property type="entry name" value="HAMP_dom"/>
</dbReference>
<feature type="domain" description="HAMP" evidence="17">
    <location>
        <begin position="176"/>
        <end position="229"/>
    </location>
</feature>
<dbReference type="SUPFAM" id="SSF47384">
    <property type="entry name" value="Homodimeric domain of signal transducing histidine kinase"/>
    <property type="match status" value="1"/>
</dbReference>
<dbReference type="InterPro" id="IPR003661">
    <property type="entry name" value="HisK_dim/P_dom"/>
</dbReference>
<protein>
    <recommendedName>
        <fullName evidence="3">histidine kinase</fullName>
        <ecNumber evidence="3">2.7.13.3</ecNumber>
    </recommendedName>
</protein>
<gene>
    <name evidence="18" type="ORF">NDK47_14030</name>
</gene>
<evidence type="ECO:0000259" key="17">
    <source>
        <dbReference type="PROSITE" id="PS50885"/>
    </source>
</evidence>
<keyword evidence="9 18" id="KW-0418">Kinase</keyword>